<dbReference type="EMBL" id="UINC01065158">
    <property type="protein sequence ID" value="SVB94514.1"/>
    <property type="molecule type" value="Genomic_DNA"/>
</dbReference>
<proteinExistence type="predicted"/>
<protein>
    <submittedName>
        <fullName evidence="1">Uncharacterized protein</fullName>
    </submittedName>
</protein>
<reference evidence="1" key="1">
    <citation type="submission" date="2018-05" db="EMBL/GenBank/DDBJ databases">
        <authorList>
            <person name="Lanie J.A."/>
            <person name="Ng W.-L."/>
            <person name="Kazmierczak K.M."/>
            <person name="Andrzejewski T.M."/>
            <person name="Davidsen T.M."/>
            <person name="Wayne K.J."/>
            <person name="Tettelin H."/>
            <person name="Glass J.I."/>
            <person name="Rusch D."/>
            <person name="Podicherti R."/>
            <person name="Tsui H.-C.T."/>
            <person name="Winkler M.E."/>
        </authorList>
    </citation>
    <scope>NUCLEOTIDE SEQUENCE</scope>
</reference>
<organism evidence="1">
    <name type="scientific">marine metagenome</name>
    <dbReference type="NCBI Taxonomy" id="408172"/>
    <lineage>
        <taxon>unclassified sequences</taxon>
        <taxon>metagenomes</taxon>
        <taxon>ecological metagenomes</taxon>
    </lineage>
</organism>
<name>A0A382I4A9_9ZZZZ</name>
<sequence>MLVIEYINDKNYCLLHCNVRLSYLVYTIKKVVLRPILDINDAMEIVENGKTTRFRTMLQKPKKNEVHVHSLKLSYEAFLILSGKYNADFYRKVIHEISVDSNVREIVVAGDTFPIKQGKGIFGKFGTKIKSSTRKKNQIDLELEEHVFLEEQKEIAMDHHGKEIKMPYKMSKKFIESYPKRTLEKTKNNVKKPEITYEAAAKRLITKLKKSVSVSRRNLEERITIDEIIELYVPIYEARLIGPKKNVRIMRIDSIRKKVL</sequence>
<evidence type="ECO:0000313" key="1">
    <source>
        <dbReference type="EMBL" id="SVB94514.1"/>
    </source>
</evidence>
<dbReference type="AlphaFoldDB" id="A0A382I4A9"/>
<gene>
    <name evidence="1" type="ORF">METZ01_LOCUS247368</name>
</gene>
<accession>A0A382I4A9</accession>